<dbReference type="EnsemblMetazoa" id="MESCA002516-RA">
    <property type="protein sequence ID" value="MESCA002516-PA"/>
    <property type="gene ID" value="MESCA002516"/>
</dbReference>
<keyword evidence="1" id="KW-1133">Transmembrane helix</keyword>
<dbReference type="EMBL" id="CAQQ02390944">
    <property type="status" value="NOT_ANNOTATED_CDS"/>
    <property type="molecule type" value="Genomic_DNA"/>
</dbReference>
<dbReference type="Proteomes" id="UP000015102">
    <property type="component" value="Unassembled WGS sequence"/>
</dbReference>
<evidence type="ECO:0000313" key="3">
    <source>
        <dbReference type="Proteomes" id="UP000015102"/>
    </source>
</evidence>
<dbReference type="AlphaFoldDB" id="T1GGJ5"/>
<evidence type="ECO:0000313" key="2">
    <source>
        <dbReference type="EnsemblMetazoa" id="MESCA002516-PA"/>
    </source>
</evidence>
<keyword evidence="1" id="KW-0472">Membrane</keyword>
<keyword evidence="3" id="KW-1185">Reference proteome</keyword>
<sequence>MDTKRFMTGKSTTNQTDPYYEYNSKKAFFLPFRYLRRGGAAQPPPRDTLSTKRNLPEGCRYKSKNYNHSSIKTTDSGGPKYHVGRDLYCLACSIKLKKKMFFKSSAIWNLLVTEHRSSRSKSCSVHRKDKTSRSALIVIELVFLIGIDFVIFIFYTVYTSVFKRIEDARKSKSSFYV</sequence>
<accession>T1GGJ5</accession>
<feature type="transmembrane region" description="Helical" evidence="1">
    <location>
        <begin position="135"/>
        <end position="158"/>
    </location>
</feature>
<reference evidence="2" key="2">
    <citation type="submission" date="2015-06" db="UniProtKB">
        <authorList>
            <consortium name="EnsemblMetazoa"/>
        </authorList>
    </citation>
    <scope>IDENTIFICATION</scope>
</reference>
<dbReference type="HOGENOM" id="CLU_1519584_0_0_1"/>
<keyword evidence="1" id="KW-0812">Transmembrane</keyword>
<organism evidence="2 3">
    <name type="scientific">Megaselia scalaris</name>
    <name type="common">Humpbacked fly</name>
    <name type="synonym">Phora scalaris</name>
    <dbReference type="NCBI Taxonomy" id="36166"/>
    <lineage>
        <taxon>Eukaryota</taxon>
        <taxon>Metazoa</taxon>
        <taxon>Ecdysozoa</taxon>
        <taxon>Arthropoda</taxon>
        <taxon>Hexapoda</taxon>
        <taxon>Insecta</taxon>
        <taxon>Pterygota</taxon>
        <taxon>Neoptera</taxon>
        <taxon>Endopterygota</taxon>
        <taxon>Diptera</taxon>
        <taxon>Brachycera</taxon>
        <taxon>Muscomorpha</taxon>
        <taxon>Platypezoidea</taxon>
        <taxon>Phoridae</taxon>
        <taxon>Megaseliini</taxon>
        <taxon>Megaselia</taxon>
    </lineage>
</organism>
<name>T1GGJ5_MEGSC</name>
<proteinExistence type="predicted"/>
<protein>
    <submittedName>
        <fullName evidence="2">Uncharacterized protein</fullName>
    </submittedName>
</protein>
<dbReference type="EMBL" id="CAQQ02390943">
    <property type="status" value="NOT_ANNOTATED_CDS"/>
    <property type="molecule type" value="Genomic_DNA"/>
</dbReference>
<reference evidence="3" key="1">
    <citation type="submission" date="2013-02" db="EMBL/GenBank/DDBJ databases">
        <authorList>
            <person name="Hughes D."/>
        </authorList>
    </citation>
    <scope>NUCLEOTIDE SEQUENCE</scope>
    <source>
        <strain>Durham</strain>
        <strain evidence="3">NC isolate 2 -- Noor lab</strain>
    </source>
</reference>
<dbReference type="EMBL" id="CAQQ02390942">
    <property type="status" value="NOT_ANNOTATED_CDS"/>
    <property type="molecule type" value="Genomic_DNA"/>
</dbReference>
<evidence type="ECO:0000256" key="1">
    <source>
        <dbReference type="SAM" id="Phobius"/>
    </source>
</evidence>